<proteinExistence type="inferred from homology"/>
<dbReference type="OrthoDB" id="3222at2759"/>
<evidence type="ECO:0000256" key="7">
    <source>
        <dbReference type="ARBA" id="ARBA00022737"/>
    </source>
</evidence>
<dbReference type="PANTHER" id="PTHR19139:SF199">
    <property type="entry name" value="MIP17260P"/>
    <property type="match status" value="1"/>
</dbReference>
<dbReference type="GO" id="GO:0005886">
    <property type="term" value="C:plasma membrane"/>
    <property type="evidence" value="ECO:0007669"/>
    <property type="project" value="UniProtKB-SubCell"/>
</dbReference>
<keyword evidence="15" id="KW-1185">Reference proteome</keyword>
<dbReference type="STRING" id="1176355.A0A4Q9M1G8"/>
<feature type="transmembrane region" description="Helical" evidence="12">
    <location>
        <begin position="12"/>
        <end position="32"/>
    </location>
</feature>
<comment type="function">
    <text evidence="10">Water channel required to facilitate the transport of water across membranes. Involved in osmotolerance.</text>
</comment>
<dbReference type="Proteomes" id="UP000292362">
    <property type="component" value="Unassembled WGS sequence"/>
</dbReference>
<evidence type="ECO:0000256" key="4">
    <source>
        <dbReference type="ARBA" id="ARBA00022448"/>
    </source>
</evidence>
<evidence type="ECO:0000256" key="9">
    <source>
        <dbReference type="ARBA" id="ARBA00023136"/>
    </source>
</evidence>
<evidence type="ECO:0000256" key="1">
    <source>
        <dbReference type="ARBA" id="ARBA00004651"/>
    </source>
</evidence>
<evidence type="ECO:0000313" key="15">
    <source>
        <dbReference type="Proteomes" id="UP000292282"/>
    </source>
</evidence>
<keyword evidence="8 12" id="KW-1133">Transmembrane helix</keyword>
<dbReference type="PROSITE" id="PS00221">
    <property type="entry name" value="MIP"/>
    <property type="match status" value="1"/>
</dbReference>
<dbReference type="GO" id="GO:0015250">
    <property type="term" value="F:water channel activity"/>
    <property type="evidence" value="ECO:0007669"/>
    <property type="project" value="TreeGrafter"/>
</dbReference>
<feature type="transmembrane region" description="Helical" evidence="12">
    <location>
        <begin position="44"/>
        <end position="67"/>
    </location>
</feature>
<dbReference type="PRINTS" id="PR00783">
    <property type="entry name" value="MINTRINSICP"/>
</dbReference>
<protein>
    <recommendedName>
        <fullName evidence="3">Aquaporin</fullName>
    </recommendedName>
</protein>
<feature type="transmembrane region" description="Helical" evidence="12">
    <location>
        <begin position="184"/>
        <end position="208"/>
    </location>
</feature>
<evidence type="ECO:0000256" key="5">
    <source>
        <dbReference type="ARBA" id="ARBA00022475"/>
    </source>
</evidence>
<dbReference type="EMBL" id="PITK01000058">
    <property type="protein sequence ID" value="TBU20519.1"/>
    <property type="molecule type" value="Genomic_DNA"/>
</dbReference>
<dbReference type="Pfam" id="PF00230">
    <property type="entry name" value="MIP"/>
    <property type="match status" value="2"/>
</dbReference>
<evidence type="ECO:0000256" key="2">
    <source>
        <dbReference type="ARBA" id="ARBA00006175"/>
    </source>
</evidence>
<comment type="caution">
    <text evidence="14">The sequence shown here is derived from an EMBL/GenBank/DDBJ whole genome shotgun (WGS) entry which is preliminary data.</text>
</comment>
<organism evidence="14 15">
    <name type="scientific">Hamiltosporidium tvaerminnensis</name>
    <dbReference type="NCBI Taxonomy" id="1176355"/>
    <lineage>
        <taxon>Eukaryota</taxon>
        <taxon>Fungi</taxon>
        <taxon>Fungi incertae sedis</taxon>
        <taxon>Microsporidia</taxon>
        <taxon>Dubosqiidae</taxon>
        <taxon>Hamiltosporidium</taxon>
    </lineage>
</organism>
<accession>A0A4Q9M1G8</accession>
<dbReference type="Gene3D" id="1.20.1080.10">
    <property type="entry name" value="Glycerol uptake facilitator protein"/>
    <property type="match status" value="1"/>
</dbReference>
<dbReference type="InterPro" id="IPR000425">
    <property type="entry name" value="MIP"/>
</dbReference>
<evidence type="ECO:0000256" key="10">
    <source>
        <dbReference type="ARBA" id="ARBA00024994"/>
    </source>
</evidence>
<evidence type="ECO:0000256" key="3">
    <source>
        <dbReference type="ARBA" id="ARBA00021615"/>
    </source>
</evidence>
<dbReference type="SUPFAM" id="SSF81338">
    <property type="entry name" value="Aquaporin-like"/>
    <property type="match status" value="1"/>
</dbReference>
<gene>
    <name evidence="13" type="ORF">CWI37_0952p0010</name>
    <name evidence="14" type="ORF">CWI38_0058p0050</name>
</gene>
<evidence type="ECO:0000256" key="8">
    <source>
        <dbReference type="ARBA" id="ARBA00022989"/>
    </source>
</evidence>
<evidence type="ECO:0000256" key="6">
    <source>
        <dbReference type="ARBA" id="ARBA00022692"/>
    </source>
</evidence>
<keyword evidence="7" id="KW-0677">Repeat</keyword>
<keyword evidence="5" id="KW-1003">Cell membrane</keyword>
<sequence>MSLTFKWKKLQSYLAEMTISFGFGFAVYSAIIGSTLTEQPSTPVIVGLTVALSSVALIYTFVDITIAHFNPAITFAAIVAGKIHILKGFGYILAQALGFMIAAAVVLGCFPGNVSDLLEIIRPKKVSSDVTTGELICTEMFLTGILVFVAFSVAINAYKKPVFKEDREFLINPEPVDTTPDKSILAPLVIGLTLGFLAFLGISSSGGVFNPGIVWAPVLFTGNWVNSWAYWVGEFVGGTAGGLLQVLFLYRVF</sequence>
<dbReference type="InterPro" id="IPR034294">
    <property type="entry name" value="Aquaporin_transptr"/>
</dbReference>
<feature type="transmembrane region" description="Helical" evidence="12">
    <location>
        <begin position="228"/>
        <end position="250"/>
    </location>
</feature>
<evidence type="ECO:0000256" key="12">
    <source>
        <dbReference type="SAM" id="Phobius"/>
    </source>
</evidence>
<evidence type="ECO:0000313" key="13">
    <source>
        <dbReference type="EMBL" id="TBU00612.1"/>
    </source>
</evidence>
<evidence type="ECO:0000256" key="11">
    <source>
        <dbReference type="RuleBase" id="RU000477"/>
    </source>
</evidence>
<comment type="similarity">
    <text evidence="2 11">Belongs to the MIP/aquaporin (TC 1.A.8) family.</text>
</comment>
<dbReference type="AlphaFoldDB" id="A0A4Q9M1G8"/>
<keyword evidence="9 12" id="KW-0472">Membrane</keyword>
<evidence type="ECO:0000313" key="14">
    <source>
        <dbReference type="EMBL" id="TBU20519.1"/>
    </source>
</evidence>
<reference evidence="15 16" key="1">
    <citation type="submission" date="2017-12" db="EMBL/GenBank/DDBJ databases">
        <authorList>
            <person name="Pombert J.-F."/>
            <person name="Haag K.L."/>
            <person name="Ebert D."/>
        </authorList>
    </citation>
    <scope>NUCLEOTIDE SEQUENCE [LARGE SCALE GENOMIC DNA]</scope>
    <source>
        <strain evidence="13">FI-OER-3-3</strain>
        <strain evidence="14">IL-G-3</strain>
    </source>
</reference>
<dbReference type="VEuPathDB" id="MicrosporidiaDB:CWI38_0058p0050"/>
<dbReference type="InterPro" id="IPR022357">
    <property type="entry name" value="MIP_CS"/>
</dbReference>
<dbReference type="EMBL" id="PITJ01000952">
    <property type="protein sequence ID" value="TBU00612.1"/>
    <property type="molecule type" value="Genomic_DNA"/>
</dbReference>
<dbReference type="PANTHER" id="PTHR19139">
    <property type="entry name" value="AQUAPORIN TRANSPORTER"/>
    <property type="match status" value="1"/>
</dbReference>
<dbReference type="Proteomes" id="UP000292282">
    <property type="component" value="Unassembled WGS sequence"/>
</dbReference>
<evidence type="ECO:0000313" key="16">
    <source>
        <dbReference type="Proteomes" id="UP000292362"/>
    </source>
</evidence>
<keyword evidence="6 11" id="KW-0812">Transmembrane</keyword>
<feature type="transmembrane region" description="Helical" evidence="12">
    <location>
        <begin position="88"/>
        <end position="108"/>
    </location>
</feature>
<dbReference type="VEuPathDB" id="MicrosporidiaDB:CWI37_0952p0010"/>
<feature type="transmembrane region" description="Helical" evidence="12">
    <location>
        <begin position="140"/>
        <end position="158"/>
    </location>
</feature>
<dbReference type="InterPro" id="IPR023271">
    <property type="entry name" value="Aquaporin-like"/>
</dbReference>
<keyword evidence="4 11" id="KW-0813">Transport</keyword>
<name>A0A4Q9M1G8_9MICR</name>
<comment type="subcellular location">
    <subcellularLocation>
        <location evidence="1">Cell membrane</location>
        <topology evidence="1">Multi-pass membrane protein</topology>
    </subcellularLocation>
</comment>